<comment type="caution">
    <text evidence="15">The sequence shown here is derived from an EMBL/GenBank/DDBJ whole genome shotgun (WGS) entry which is preliminary data.</text>
</comment>
<feature type="coiled-coil region" evidence="12">
    <location>
        <begin position="322"/>
        <end position="372"/>
    </location>
</feature>
<organism evidence="15 16">
    <name type="scientific">Idiomarina baltica</name>
    <dbReference type="NCBI Taxonomy" id="190892"/>
    <lineage>
        <taxon>Bacteria</taxon>
        <taxon>Pseudomonadati</taxon>
        <taxon>Pseudomonadota</taxon>
        <taxon>Gammaproteobacteria</taxon>
        <taxon>Alteromonadales</taxon>
        <taxon>Idiomarinaceae</taxon>
        <taxon>Idiomarina</taxon>
    </lineage>
</organism>
<name>A0A348WQW8_9GAMM</name>
<keyword evidence="4 13" id="KW-0812">Transmembrane</keyword>
<evidence type="ECO:0000256" key="5">
    <source>
        <dbReference type="ARBA" id="ARBA00022832"/>
    </source>
</evidence>
<evidence type="ECO:0000256" key="1">
    <source>
        <dbReference type="ARBA" id="ARBA00004141"/>
    </source>
</evidence>
<evidence type="ECO:0000256" key="8">
    <source>
        <dbReference type="ARBA" id="ARBA00023004"/>
    </source>
</evidence>
<evidence type="ECO:0000256" key="10">
    <source>
        <dbReference type="ARBA" id="ARBA00023136"/>
    </source>
</evidence>
<evidence type="ECO:0000313" key="16">
    <source>
        <dbReference type="Proteomes" id="UP000262878"/>
    </source>
</evidence>
<feature type="transmembrane region" description="Helical" evidence="13">
    <location>
        <begin position="41"/>
        <end position="62"/>
    </location>
</feature>
<dbReference type="STRING" id="314276.OS145_02090"/>
<evidence type="ECO:0000256" key="4">
    <source>
        <dbReference type="ARBA" id="ARBA00022692"/>
    </source>
</evidence>
<keyword evidence="3" id="KW-0444">Lipid biosynthesis</keyword>
<feature type="transmembrane region" description="Helical" evidence="13">
    <location>
        <begin position="12"/>
        <end position="35"/>
    </location>
</feature>
<dbReference type="PANTHER" id="PTHR11351">
    <property type="entry name" value="ACYL-COA DESATURASE"/>
    <property type="match status" value="1"/>
</dbReference>
<proteinExistence type="inferred from homology"/>
<keyword evidence="10 13" id="KW-0472">Membrane</keyword>
<dbReference type="RefSeq" id="WP_272978271.1">
    <property type="nucleotide sequence ID" value="NZ_DAIRLQ010000010.1"/>
</dbReference>
<dbReference type="InterPro" id="IPR005804">
    <property type="entry name" value="FA_desaturase_dom"/>
</dbReference>
<evidence type="ECO:0000256" key="6">
    <source>
        <dbReference type="ARBA" id="ARBA00022989"/>
    </source>
</evidence>
<comment type="subcellular location">
    <subcellularLocation>
        <location evidence="1">Membrane</location>
        <topology evidence="1">Multi-pass membrane protein</topology>
    </subcellularLocation>
</comment>
<accession>A0A348WQW8</accession>
<keyword evidence="9" id="KW-0443">Lipid metabolism</keyword>
<evidence type="ECO:0000313" key="15">
    <source>
        <dbReference type="EMBL" id="HAR56930.1"/>
    </source>
</evidence>
<dbReference type="EMBL" id="DMUP01000221">
    <property type="protein sequence ID" value="HAR56930.1"/>
    <property type="molecule type" value="Genomic_DNA"/>
</dbReference>
<dbReference type="PANTHER" id="PTHR11351:SF31">
    <property type="entry name" value="DESATURASE 1, ISOFORM A-RELATED"/>
    <property type="match status" value="1"/>
</dbReference>
<dbReference type="CDD" id="cd03505">
    <property type="entry name" value="Delta9-FADS-like"/>
    <property type="match status" value="1"/>
</dbReference>
<evidence type="ECO:0000256" key="12">
    <source>
        <dbReference type="SAM" id="Coils"/>
    </source>
</evidence>
<keyword evidence="8" id="KW-0408">Iron</keyword>
<dbReference type="Proteomes" id="UP000262878">
    <property type="component" value="Unassembled WGS sequence"/>
</dbReference>
<reference evidence="15 16" key="1">
    <citation type="journal article" date="2018" name="Nat. Biotechnol.">
        <title>A standardized bacterial taxonomy based on genome phylogeny substantially revises the tree of life.</title>
        <authorList>
            <person name="Parks D.H."/>
            <person name="Chuvochina M."/>
            <person name="Waite D.W."/>
            <person name="Rinke C."/>
            <person name="Skarshewski A."/>
            <person name="Chaumeil P.A."/>
            <person name="Hugenholtz P."/>
        </authorList>
    </citation>
    <scope>NUCLEOTIDE SEQUENCE [LARGE SCALE GENOMIC DNA]</scope>
    <source>
        <strain evidence="15">UBA9360</strain>
    </source>
</reference>
<dbReference type="InterPro" id="IPR015876">
    <property type="entry name" value="Acyl-CoA_DS"/>
</dbReference>
<keyword evidence="12" id="KW-0175">Coiled coil</keyword>
<feature type="transmembrane region" description="Helical" evidence="13">
    <location>
        <begin position="173"/>
        <end position="195"/>
    </location>
</feature>
<feature type="domain" description="Fatty acid desaturase" evidence="14">
    <location>
        <begin position="43"/>
        <end position="267"/>
    </location>
</feature>
<evidence type="ECO:0000256" key="9">
    <source>
        <dbReference type="ARBA" id="ARBA00023098"/>
    </source>
</evidence>
<keyword evidence="7" id="KW-0560">Oxidoreductase</keyword>
<evidence type="ECO:0000256" key="13">
    <source>
        <dbReference type="SAM" id="Phobius"/>
    </source>
</evidence>
<dbReference type="GO" id="GO:0006633">
    <property type="term" value="P:fatty acid biosynthetic process"/>
    <property type="evidence" value="ECO:0007669"/>
    <property type="project" value="UniProtKB-KW"/>
</dbReference>
<dbReference type="PRINTS" id="PR00075">
    <property type="entry name" value="FACDDSATRASE"/>
</dbReference>
<comment type="similarity">
    <text evidence="2">Belongs to the fatty acid desaturase type 2 family.</text>
</comment>
<dbReference type="GO" id="GO:0016020">
    <property type="term" value="C:membrane"/>
    <property type="evidence" value="ECO:0007669"/>
    <property type="project" value="UniProtKB-SubCell"/>
</dbReference>
<evidence type="ECO:0000256" key="11">
    <source>
        <dbReference type="ARBA" id="ARBA00023160"/>
    </source>
</evidence>
<evidence type="ECO:0000259" key="14">
    <source>
        <dbReference type="Pfam" id="PF00487"/>
    </source>
</evidence>
<sequence length="377" mass="43751">MNSINAKPPIIWLNVWVFAITFAIAAIGVPVYAYVHGIDSSLWWAMIGTACFAGISITAGYHRLWSHKAYKAHPIVRFLFAIGGAVALQNSVLHWSSDHRVHHTHVDDNDKDPYSAKRGFWYSHIGWMLREYQASRYSDYNNVKDLQEDPIVMWQHKHYLSLTLLTNFGWPLLFGWMVGDVLGGLLVVGVLRLVLNHHTTFFINSLAHIWGSQPYTDKNTARDNGVLAFLTFGEGYHNYHHIFSADYRNGIRWYQFDPTKWLIRGLSYAKLTSDLKRTSGYQIERAKLTMQLTRASKKAKSAPQVLIDSAHEHYQQMATCLREYYQTRKKLLDAKAKQLKEQVHFDGLQDRIDELKQNLDEQQRHWRSLLSEIKRYA</sequence>
<gene>
    <name evidence="15" type="ORF">DCR58_09135</name>
</gene>
<evidence type="ECO:0000256" key="2">
    <source>
        <dbReference type="ARBA" id="ARBA00008749"/>
    </source>
</evidence>
<dbReference type="GO" id="GO:0016717">
    <property type="term" value="F:oxidoreductase activity, acting on paired donors, with oxidation of a pair of donors resulting in the reduction of molecular oxygen to two molecules of water"/>
    <property type="evidence" value="ECO:0007669"/>
    <property type="project" value="InterPro"/>
</dbReference>
<keyword evidence="5" id="KW-0276">Fatty acid metabolism</keyword>
<evidence type="ECO:0000256" key="7">
    <source>
        <dbReference type="ARBA" id="ARBA00023002"/>
    </source>
</evidence>
<keyword evidence="11" id="KW-0275">Fatty acid biosynthesis</keyword>
<protein>
    <submittedName>
        <fullName evidence="15">Acyl-CoA desaturase</fullName>
    </submittedName>
</protein>
<feature type="transmembrane region" description="Helical" evidence="13">
    <location>
        <begin position="74"/>
        <end position="93"/>
    </location>
</feature>
<dbReference type="Pfam" id="PF00487">
    <property type="entry name" value="FA_desaturase"/>
    <property type="match status" value="1"/>
</dbReference>
<dbReference type="AlphaFoldDB" id="A0A348WQW8"/>
<keyword evidence="6 13" id="KW-1133">Transmembrane helix</keyword>
<evidence type="ECO:0000256" key="3">
    <source>
        <dbReference type="ARBA" id="ARBA00022516"/>
    </source>
</evidence>